<proteinExistence type="predicted"/>
<accession>A0AAW1V674</accession>
<keyword evidence="1" id="KW-0732">Signal</keyword>
<gene>
    <name evidence="2" type="ORF">WA026_012109</name>
</gene>
<dbReference type="EMBL" id="JARQZJ010000126">
    <property type="protein sequence ID" value="KAK9890764.1"/>
    <property type="molecule type" value="Genomic_DNA"/>
</dbReference>
<sequence>MKFLLVLLLTLAVASASVISRKNVDLMDDGTVVIRGDHGKLMKIYKEDGVHGQTKVEIQVTGPNTVMKKIEIDENNRVVVKNGNQYHIPLTVDDTKNYEGDRGKRSFMFGRQNEVLDKAIYGDMDETNWNTLLSKEDVDARLVGDLPMHTLTDEVGLDDSIIRKMHEMDPMMYNTIRGMRRMSWPMMNMDIDKRTKNSMLIKILMKMFDQKVMMHLLNSYGVDQIQNEMILDKVLSTEGIFDKRVLMELIHDTLLRNLMIKHKIFDTTIMEMNRQVTSDELEHFINRQVLKNWMITFGCCNKDILKRLVHETIIHKMMTTERMDHLWLMNVMEDSMLTRFLVQKGIFNVDILEKCLFNLKRNMMIGENLLNQLINRRMLKVQLMLKGFIDTTMLDQMMENEILGLKVLLNVLMLNETPKMTYRQMMVNKPEWMMGQMRRVPLDDDLVRTTMNSRMLEPVTVIDEINSVRDSVTPYGIWDILSEPRRGLDRQMMIENTQDWEGRRKLDNRMSMLKIMQ</sequence>
<reference evidence="2 3" key="1">
    <citation type="submission" date="2023-03" db="EMBL/GenBank/DDBJ databases">
        <title>Genome insight into feeding habits of ladybird beetles.</title>
        <authorList>
            <person name="Li H.-S."/>
            <person name="Huang Y.-H."/>
            <person name="Pang H."/>
        </authorList>
    </citation>
    <scope>NUCLEOTIDE SEQUENCE [LARGE SCALE GENOMIC DNA]</scope>
    <source>
        <strain evidence="2">SYSU_2023b</strain>
        <tissue evidence="2">Whole body</tissue>
    </source>
</reference>
<feature type="chain" id="PRO_5043441525" evidence="1">
    <location>
        <begin position="17"/>
        <end position="517"/>
    </location>
</feature>
<organism evidence="2 3">
    <name type="scientific">Henosepilachna vigintioctopunctata</name>
    <dbReference type="NCBI Taxonomy" id="420089"/>
    <lineage>
        <taxon>Eukaryota</taxon>
        <taxon>Metazoa</taxon>
        <taxon>Ecdysozoa</taxon>
        <taxon>Arthropoda</taxon>
        <taxon>Hexapoda</taxon>
        <taxon>Insecta</taxon>
        <taxon>Pterygota</taxon>
        <taxon>Neoptera</taxon>
        <taxon>Endopterygota</taxon>
        <taxon>Coleoptera</taxon>
        <taxon>Polyphaga</taxon>
        <taxon>Cucujiformia</taxon>
        <taxon>Coccinelloidea</taxon>
        <taxon>Coccinellidae</taxon>
        <taxon>Epilachninae</taxon>
        <taxon>Epilachnini</taxon>
        <taxon>Henosepilachna</taxon>
    </lineage>
</organism>
<feature type="signal peptide" evidence="1">
    <location>
        <begin position="1"/>
        <end position="16"/>
    </location>
</feature>
<dbReference type="Proteomes" id="UP001431783">
    <property type="component" value="Unassembled WGS sequence"/>
</dbReference>
<evidence type="ECO:0000313" key="3">
    <source>
        <dbReference type="Proteomes" id="UP001431783"/>
    </source>
</evidence>
<protein>
    <submittedName>
        <fullName evidence="2">Uncharacterized protein</fullName>
    </submittedName>
</protein>
<evidence type="ECO:0000256" key="1">
    <source>
        <dbReference type="SAM" id="SignalP"/>
    </source>
</evidence>
<dbReference type="AlphaFoldDB" id="A0AAW1V674"/>
<comment type="caution">
    <text evidence="2">The sequence shown here is derived from an EMBL/GenBank/DDBJ whole genome shotgun (WGS) entry which is preliminary data.</text>
</comment>
<keyword evidence="3" id="KW-1185">Reference proteome</keyword>
<evidence type="ECO:0000313" key="2">
    <source>
        <dbReference type="EMBL" id="KAK9890764.1"/>
    </source>
</evidence>
<name>A0AAW1V674_9CUCU</name>